<keyword evidence="3" id="KW-1185">Reference proteome</keyword>
<feature type="region of interest" description="Disordered" evidence="1">
    <location>
        <begin position="534"/>
        <end position="608"/>
    </location>
</feature>
<accession>A0AAF0YH36</accession>
<feature type="region of interest" description="Disordered" evidence="1">
    <location>
        <begin position="315"/>
        <end position="456"/>
    </location>
</feature>
<dbReference type="EMBL" id="CP086719">
    <property type="protein sequence ID" value="WOO84964.1"/>
    <property type="molecule type" value="Genomic_DNA"/>
</dbReference>
<dbReference type="AlphaFoldDB" id="A0AAF0YH36"/>
<evidence type="ECO:0000256" key="1">
    <source>
        <dbReference type="SAM" id="MobiDB-lite"/>
    </source>
</evidence>
<name>A0AAF0YH36_9TREE</name>
<feature type="region of interest" description="Disordered" evidence="1">
    <location>
        <begin position="232"/>
        <end position="300"/>
    </location>
</feature>
<dbReference type="Proteomes" id="UP000827549">
    <property type="component" value="Chromosome 6"/>
</dbReference>
<reference evidence="2" key="1">
    <citation type="submission" date="2023-10" db="EMBL/GenBank/DDBJ databases">
        <authorList>
            <person name="Noh H."/>
        </authorList>
    </citation>
    <scope>NUCLEOTIDE SEQUENCE</scope>
    <source>
        <strain evidence="2">DUCC4014</strain>
    </source>
</reference>
<feature type="compositionally biased region" description="Low complexity" evidence="1">
    <location>
        <begin position="360"/>
        <end position="381"/>
    </location>
</feature>
<evidence type="ECO:0000313" key="3">
    <source>
        <dbReference type="Proteomes" id="UP000827549"/>
    </source>
</evidence>
<feature type="compositionally biased region" description="Polar residues" evidence="1">
    <location>
        <begin position="76"/>
        <end position="94"/>
    </location>
</feature>
<feature type="region of interest" description="Disordered" evidence="1">
    <location>
        <begin position="15"/>
        <end position="94"/>
    </location>
</feature>
<feature type="compositionally biased region" description="Polar residues" evidence="1">
    <location>
        <begin position="184"/>
        <end position="195"/>
    </location>
</feature>
<gene>
    <name evidence="2" type="ORF">LOC62_06G008471</name>
</gene>
<feature type="compositionally biased region" description="Low complexity" evidence="1">
    <location>
        <begin position="286"/>
        <end position="300"/>
    </location>
</feature>
<feature type="compositionally biased region" description="Pro residues" evidence="1">
    <location>
        <begin position="409"/>
        <end position="428"/>
    </location>
</feature>
<dbReference type="RefSeq" id="XP_062630990.1">
    <property type="nucleotide sequence ID" value="XM_062775006.1"/>
</dbReference>
<organism evidence="2 3">
    <name type="scientific">Vanrija pseudolonga</name>
    <dbReference type="NCBI Taxonomy" id="143232"/>
    <lineage>
        <taxon>Eukaryota</taxon>
        <taxon>Fungi</taxon>
        <taxon>Dikarya</taxon>
        <taxon>Basidiomycota</taxon>
        <taxon>Agaricomycotina</taxon>
        <taxon>Tremellomycetes</taxon>
        <taxon>Trichosporonales</taxon>
        <taxon>Trichosporonaceae</taxon>
        <taxon>Vanrija</taxon>
    </lineage>
</organism>
<feature type="region of interest" description="Disordered" evidence="1">
    <location>
        <begin position="173"/>
        <end position="203"/>
    </location>
</feature>
<feature type="compositionally biased region" description="Low complexity" evidence="1">
    <location>
        <begin position="232"/>
        <end position="244"/>
    </location>
</feature>
<sequence length="608" mass="64620">MLLAPPLANMADVRAEAAGAASASRRRTASDARASTKTPMASAWGAARPPAGPPRVPPKTTSPLTPPEWVQPGALSPSSILSPADTWTINTPQTGEIDFGIDWQSAPKDRRTSSNIVLVHEAPPPLPPTLGSTLEPLQPARHEPVLSHHGDGKVLEAQSTTSYTHSAAGLLKGHHQSHAGLPKMTQSHSLDNPTLPSAYGVPPPQLAAVRRTKSSSTPPVAAKRPFSANWAAAASASSSSSTPARPRQTRSVSQPHHSHQLQQPLNSHHLPRPIIEDPFSETATDTSVSPPKTPLTPTSPAEMASIAEAAAVALRRRTRSAPKGAELDLDDISRIEQHRRSASDGGDRSLPSPSPRPRPRSSSRSSVQSSRSVGSSHSGAPKRALPPPPPLPPVPQHPRRQSVQARLRSPPPPPFSHSRPAPPPPPPSVAALATKQPRLMPSPTPIDTTNLKPPMPAMARDFVEPLAESLAALREAESWEWPLPPSPGQRVAPLQMPKHRAAQKQEVLNDAAAAEDDDWIDDAVTPVAIASRYGGRRDSESASSVEAPMRGSSAMSSEMGPLTPDDVSDDPFDPATRPQLPQHPLFIKRMTGALPPRPPPRRSYGVPF</sequence>
<feature type="compositionally biased region" description="Low complexity" evidence="1">
    <location>
        <begin position="31"/>
        <end position="49"/>
    </location>
</feature>
<feature type="region of interest" description="Disordered" evidence="1">
    <location>
        <begin position="480"/>
        <end position="505"/>
    </location>
</feature>
<feature type="compositionally biased region" description="Pro residues" evidence="1">
    <location>
        <begin position="384"/>
        <end position="396"/>
    </location>
</feature>
<dbReference type="GeneID" id="87811637"/>
<proteinExistence type="predicted"/>
<feature type="compositionally biased region" description="Basic and acidic residues" evidence="1">
    <location>
        <begin position="331"/>
        <end position="347"/>
    </location>
</feature>
<protein>
    <submittedName>
        <fullName evidence="2">Uncharacterized protein</fullName>
    </submittedName>
</protein>
<evidence type="ECO:0000313" key="2">
    <source>
        <dbReference type="EMBL" id="WOO84964.1"/>
    </source>
</evidence>